<feature type="non-terminal residue" evidence="4">
    <location>
        <position position="1"/>
    </location>
</feature>
<dbReference type="GO" id="GO:0004867">
    <property type="term" value="F:serine-type endopeptidase inhibitor activity"/>
    <property type="evidence" value="ECO:0007669"/>
    <property type="project" value="InterPro"/>
</dbReference>
<dbReference type="Pfam" id="PF00095">
    <property type="entry name" value="WAP"/>
    <property type="match status" value="1"/>
</dbReference>
<evidence type="ECO:0000313" key="5">
    <source>
        <dbReference type="Proteomes" id="UP000567570"/>
    </source>
</evidence>
<keyword evidence="1" id="KW-1015">Disulfide bond</keyword>
<dbReference type="GO" id="GO:0005576">
    <property type="term" value="C:extracellular region"/>
    <property type="evidence" value="ECO:0007669"/>
    <property type="project" value="InterPro"/>
</dbReference>
<gene>
    <name evidence="4" type="primary">Eppin_1</name>
    <name evidence="4" type="ORF">ARAGUA_R00478</name>
</gene>
<evidence type="ECO:0000259" key="3">
    <source>
        <dbReference type="PROSITE" id="PS51390"/>
    </source>
</evidence>
<dbReference type="PANTHER" id="PTHR46751:SF1">
    <property type="entry name" value="WAP FOUR-DISULFIDE CORE DOMAIN PROTEIN 6A"/>
    <property type="match status" value="1"/>
</dbReference>
<dbReference type="InterPro" id="IPR051388">
    <property type="entry name" value="Serpin_venom_toxin"/>
</dbReference>
<evidence type="ECO:0000256" key="1">
    <source>
        <dbReference type="ARBA" id="ARBA00023157"/>
    </source>
</evidence>
<dbReference type="EMBL" id="VXBL01005876">
    <property type="protein sequence ID" value="NXO54975.1"/>
    <property type="molecule type" value="Genomic_DNA"/>
</dbReference>
<sequence>CSSDNDCPGSERCCSTGCGRECRLPVGGDICHLPPVPGPCRGRFRHYAYNPAMGTCQPFIYSGCGGNPNNFRTVEECQQVC</sequence>
<evidence type="ECO:0000313" key="4">
    <source>
        <dbReference type="EMBL" id="NXO54975.1"/>
    </source>
</evidence>
<dbReference type="Pfam" id="PF00014">
    <property type="entry name" value="Kunitz_BPTI"/>
    <property type="match status" value="1"/>
</dbReference>
<feature type="domain" description="WAP" evidence="3">
    <location>
        <begin position="1"/>
        <end position="26"/>
    </location>
</feature>
<keyword evidence="5" id="KW-1185">Reference proteome</keyword>
<dbReference type="InterPro" id="IPR002223">
    <property type="entry name" value="Kunitz_BPTI"/>
</dbReference>
<evidence type="ECO:0000259" key="2">
    <source>
        <dbReference type="PROSITE" id="PS50279"/>
    </source>
</evidence>
<dbReference type="CDD" id="cd00109">
    <property type="entry name" value="Kunitz-type"/>
    <property type="match status" value="1"/>
</dbReference>
<protein>
    <submittedName>
        <fullName evidence="4">EPPI protein</fullName>
    </submittedName>
</protein>
<dbReference type="Proteomes" id="UP000567570">
    <property type="component" value="Unassembled WGS sequence"/>
</dbReference>
<dbReference type="PROSITE" id="PS00280">
    <property type="entry name" value="BPTI_KUNITZ_1"/>
    <property type="match status" value="1"/>
</dbReference>
<name>A0A7L1T0E0_ARAGA</name>
<dbReference type="SUPFAM" id="SSF57362">
    <property type="entry name" value="BPTI-like"/>
    <property type="match status" value="1"/>
</dbReference>
<feature type="non-terminal residue" evidence="4">
    <location>
        <position position="81"/>
    </location>
</feature>
<accession>A0A7L1T0E0</accession>
<proteinExistence type="predicted"/>
<dbReference type="SUPFAM" id="SSF57256">
    <property type="entry name" value="Elafin-like"/>
    <property type="match status" value="1"/>
</dbReference>
<dbReference type="PROSITE" id="PS50279">
    <property type="entry name" value="BPTI_KUNITZ_2"/>
    <property type="match status" value="1"/>
</dbReference>
<dbReference type="Gene3D" id="4.10.410.10">
    <property type="entry name" value="Pancreatic trypsin inhibitor Kunitz domain"/>
    <property type="match status" value="1"/>
</dbReference>
<dbReference type="PROSITE" id="PS51390">
    <property type="entry name" value="WAP"/>
    <property type="match status" value="1"/>
</dbReference>
<dbReference type="InterPro" id="IPR036645">
    <property type="entry name" value="Elafin-like_sf"/>
</dbReference>
<dbReference type="PANTHER" id="PTHR46751">
    <property type="entry name" value="EPPIN"/>
    <property type="match status" value="1"/>
</dbReference>
<reference evidence="4 5" key="1">
    <citation type="submission" date="2019-09" db="EMBL/GenBank/DDBJ databases">
        <title>Bird 10,000 Genomes (B10K) Project - Family phase.</title>
        <authorList>
            <person name="Zhang G."/>
        </authorList>
    </citation>
    <scope>NUCLEOTIDE SEQUENCE [LARGE SCALE GENOMIC DNA]</scope>
    <source>
        <strain evidence="4">B10K-DU-002-11</strain>
        <tissue evidence="4">Muscle</tissue>
    </source>
</reference>
<dbReference type="PRINTS" id="PR00759">
    <property type="entry name" value="BASICPTASE"/>
</dbReference>
<dbReference type="InterPro" id="IPR008197">
    <property type="entry name" value="WAP_dom"/>
</dbReference>
<dbReference type="InterPro" id="IPR036880">
    <property type="entry name" value="Kunitz_BPTI_sf"/>
</dbReference>
<comment type="caution">
    <text evidence="4">The sequence shown here is derived from an EMBL/GenBank/DDBJ whole genome shotgun (WGS) entry which is preliminary data.</text>
</comment>
<feature type="domain" description="BPTI/Kunitz inhibitor" evidence="2">
    <location>
        <begin position="31"/>
        <end position="81"/>
    </location>
</feature>
<dbReference type="Gene3D" id="4.10.75.10">
    <property type="entry name" value="Elafin-like"/>
    <property type="match status" value="1"/>
</dbReference>
<dbReference type="SMART" id="SM00131">
    <property type="entry name" value="KU"/>
    <property type="match status" value="1"/>
</dbReference>
<organism evidence="4 5">
    <name type="scientific">Aramus guarauna</name>
    <name type="common">Limpkin</name>
    <name type="synonym">Scolopax guarauna</name>
    <dbReference type="NCBI Taxonomy" id="54356"/>
    <lineage>
        <taxon>Eukaryota</taxon>
        <taxon>Metazoa</taxon>
        <taxon>Chordata</taxon>
        <taxon>Craniata</taxon>
        <taxon>Vertebrata</taxon>
        <taxon>Euteleostomi</taxon>
        <taxon>Archelosauria</taxon>
        <taxon>Archosauria</taxon>
        <taxon>Dinosauria</taxon>
        <taxon>Saurischia</taxon>
        <taxon>Theropoda</taxon>
        <taxon>Coelurosauria</taxon>
        <taxon>Aves</taxon>
        <taxon>Neognathae</taxon>
        <taxon>Neoaves</taxon>
        <taxon>Gruiformes</taxon>
        <taxon>Aramidae</taxon>
        <taxon>Aramus</taxon>
    </lineage>
</organism>
<dbReference type="InterPro" id="IPR020901">
    <property type="entry name" value="Prtase_inh_Kunz-CS"/>
</dbReference>
<dbReference type="AlphaFoldDB" id="A0A7L1T0E0"/>